<keyword evidence="2" id="KW-1185">Reference proteome</keyword>
<sequence>MTSVLHSELWMVLDGLKLEKLPRACNIAANFMAKWVQGAGDGLHLVKRPSGSCWRSLLSDLVMAVGVDIVE</sequence>
<gene>
    <name evidence="1" type="ORF">PVK06_042305</name>
</gene>
<reference evidence="1 2" key="1">
    <citation type="submission" date="2023-03" db="EMBL/GenBank/DDBJ databases">
        <title>WGS of Gossypium arboreum.</title>
        <authorList>
            <person name="Yu D."/>
        </authorList>
    </citation>
    <scope>NUCLEOTIDE SEQUENCE [LARGE SCALE GENOMIC DNA]</scope>
    <source>
        <tissue evidence="1">Leaf</tissue>
    </source>
</reference>
<comment type="caution">
    <text evidence="1">The sequence shown here is derived from an EMBL/GenBank/DDBJ whole genome shotgun (WGS) entry which is preliminary data.</text>
</comment>
<protein>
    <submittedName>
        <fullName evidence="1">Uncharacterized protein</fullName>
    </submittedName>
</protein>
<accession>A0ABR0MKZ0</accession>
<dbReference type="EMBL" id="JARKNE010000012">
    <property type="protein sequence ID" value="KAK5774450.1"/>
    <property type="molecule type" value="Genomic_DNA"/>
</dbReference>
<evidence type="ECO:0000313" key="2">
    <source>
        <dbReference type="Proteomes" id="UP001358586"/>
    </source>
</evidence>
<name>A0ABR0MKZ0_GOSAR</name>
<evidence type="ECO:0000313" key="1">
    <source>
        <dbReference type="EMBL" id="KAK5774450.1"/>
    </source>
</evidence>
<organism evidence="1 2">
    <name type="scientific">Gossypium arboreum</name>
    <name type="common">Tree cotton</name>
    <name type="synonym">Gossypium nanking</name>
    <dbReference type="NCBI Taxonomy" id="29729"/>
    <lineage>
        <taxon>Eukaryota</taxon>
        <taxon>Viridiplantae</taxon>
        <taxon>Streptophyta</taxon>
        <taxon>Embryophyta</taxon>
        <taxon>Tracheophyta</taxon>
        <taxon>Spermatophyta</taxon>
        <taxon>Magnoliopsida</taxon>
        <taxon>eudicotyledons</taxon>
        <taxon>Gunneridae</taxon>
        <taxon>Pentapetalae</taxon>
        <taxon>rosids</taxon>
        <taxon>malvids</taxon>
        <taxon>Malvales</taxon>
        <taxon>Malvaceae</taxon>
        <taxon>Malvoideae</taxon>
        <taxon>Gossypium</taxon>
    </lineage>
</organism>
<dbReference type="Proteomes" id="UP001358586">
    <property type="component" value="Chromosome 12"/>
</dbReference>
<proteinExistence type="predicted"/>